<dbReference type="PANTHER" id="PTHR33064">
    <property type="entry name" value="POL PROTEIN"/>
    <property type="match status" value="1"/>
</dbReference>
<feature type="non-terminal residue" evidence="3">
    <location>
        <position position="247"/>
    </location>
</feature>
<dbReference type="InterPro" id="IPR000477">
    <property type="entry name" value="RT_dom"/>
</dbReference>
<evidence type="ECO:0000259" key="2">
    <source>
        <dbReference type="Pfam" id="PF00078"/>
    </source>
</evidence>
<sequence>MPFGVCNGPATYQGIMQSIFADYLGDSEQIKDLDSMVDFFMDDGACGTGSSPGVAVGCDVAFEKHLKCLGLVFARAREHDLRFKLSKCFLAQWEIELLGMVVGVGCVKPCPKKQAAILTWPRPTRREDVERLLATVSFLRQHLDPHYSDLTKPLRDVLVELHTKRSQGYKSRKQFKGSSTPAAEQSDDPAPEWWTPEADKAFQTVKQMVARAVALSSPDIEGALNGTNPFRLYVDACSYGIGGGLFQ</sequence>
<proteinExistence type="predicted"/>
<dbReference type="SUPFAM" id="SSF56672">
    <property type="entry name" value="DNA/RNA polymerases"/>
    <property type="match status" value="1"/>
</dbReference>
<dbReference type="Proteomes" id="UP000654075">
    <property type="component" value="Unassembled WGS sequence"/>
</dbReference>
<evidence type="ECO:0000313" key="4">
    <source>
        <dbReference type="Proteomes" id="UP000654075"/>
    </source>
</evidence>
<organism evidence="3 4">
    <name type="scientific">Polarella glacialis</name>
    <name type="common">Dinoflagellate</name>
    <dbReference type="NCBI Taxonomy" id="89957"/>
    <lineage>
        <taxon>Eukaryota</taxon>
        <taxon>Sar</taxon>
        <taxon>Alveolata</taxon>
        <taxon>Dinophyceae</taxon>
        <taxon>Suessiales</taxon>
        <taxon>Suessiaceae</taxon>
        <taxon>Polarella</taxon>
    </lineage>
</organism>
<feature type="region of interest" description="Disordered" evidence="1">
    <location>
        <begin position="169"/>
        <end position="194"/>
    </location>
</feature>
<feature type="domain" description="Reverse transcriptase" evidence="2">
    <location>
        <begin position="1"/>
        <end position="101"/>
    </location>
</feature>
<dbReference type="PANTHER" id="PTHR33064:SF37">
    <property type="entry name" value="RIBONUCLEASE H"/>
    <property type="match status" value="1"/>
</dbReference>
<name>A0A813ED78_POLGL</name>
<dbReference type="InterPro" id="IPR043128">
    <property type="entry name" value="Rev_trsase/Diguanyl_cyclase"/>
</dbReference>
<dbReference type="Gene3D" id="3.30.70.270">
    <property type="match status" value="2"/>
</dbReference>
<protein>
    <recommendedName>
        <fullName evidence="2">Reverse transcriptase domain-containing protein</fullName>
    </recommendedName>
</protein>
<dbReference type="OrthoDB" id="5860913at2759"/>
<accession>A0A813ED78</accession>
<evidence type="ECO:0000313" key="3">
    <source>
        <dbReference type="EMBL" id="CAE8600072.1"/>
    </source>
</evidence>
<dbReference type="EMBL" id="CAJNNV010011761">
    <property type="protein sequence ID" value="CAE8600072.1"/>
    <property type="molecule type" value="Genomic_DNA"/>
</dbReference>
<dbReference type="InterPro" id="IPR051320">
    <property type="entry name" value="Viral_Replic_Matur_Polypro"/>
</dbReference>
<dbReference type="InterPro" id="IPR043502">
    <property type="entry name" value="DNA/RNA_pol_sf"/>
</dbReference>
<dbReference type="AlphaFoldDB" id="A0A813ED78"/>
<dbReference type="Pfam" id="PF00078">
    <property type="entry name" value="RVT_1"/>
    <property type="match status" value="1"/>
</dbReference>
<gene>
    <name evidence="3" type="ORF">PGLA1383_LOCUS18408</name>
</gene>
<evidence type="ECO:0000256" key="1">
    <source>
        <dbReference type="SAM" id="MobiDB-lite"/>
    </source>
</evidence>
<comment type="caution">
    <text evidence="3">The sequence shown here is derived from an EMBL/GenBank/DDBJ whole genome shotgun (WGS) entry which is preliminary data.</text>
</comment>
<keyword evidence="4" id="KW-1185">Reference proteome</keyword>
<reference evidence="3" key="1">
    <citation type="submission" date="2021-02" db="EMBL/GenBank/DDBJ databases">
        <authorList>
            <person name="Dougan E. K."/>
            <person name="Rhodes N."/>
            <person name="Thang M."/>
            <person name="Chan C."/>
        </authorList>
    </citation>
    <scope>NUCLEOTIDE SEQUENCE</scope>
</reference>